<keyword evidence="2" id="KW-1185">Reference proteome</keyword>
<dbReference type="Proteomes" id="UP001240643">
    <property type="component" value="Unassembled WGS sequence"/>
</dbReference>
<gene>
    <name evidence="1" type="ORF">J2Z62_000577</name>
</gene>
<dbReference type="SUPFAM" id="SSF101386">
    <property type="entry name" value="all-alpha NTP pyrophosphatases"/>
    <property type="match status" value="1"/>
</dbReference>
<dbReference type="Pfam" id="PF08761">
    <property type="entry name" value="dUTPase_2"/>
    <property type="match status" value="1"/>
</dbReference>
<evidence type="ECO:0000313" key="2">
    <source>
        <dbReference type="Proteomes" id="UP001240643"/>
    </source>
</evidence>
<proteinExistence type="predicted"/>
<dbReference type="CDD" id="cd11527">
    <property type="entry name" value="NTP-PPase_dUTPase"/>
    <property type="match status" value="1"/>
</dbReference>
<protein>
    <submittedName>
        <fullName evidence="1">Dimeric dUTPase (All-alpha-NTP-PPase superfamily)</fullName>
    </submittedName>
</protein>
<name>A0ABU0LZN1_9BACT</name>
<accession>A0ABU0LZN1</accession>
<organism evidence="1 2">
    <name type="scientific">Mycoplasmoides fastidiosum</name>
    <dbReference type="NCBI Taxonomy" id="92758"/>
    <lineage>
        <taxon>Bacteria</taxon>
        <taxon>Bacillati</taxon>
        <taxon>Mycoplasmatota</taxon>
        <taxon>Mycoplasmoidales</taxon>
        <taxon>Mycoplasmoidaceae</taxon>
        <taxon>Mycoplasmoides</taxon>
    </lineage>
</organism>
<reference evidence="1" key="1">
    <citation type="submission" date="2023-07" db="EMBL/GenBank/DDBJ databases">
        <title>Genomic Encyclopedia of Type Strains, Phase IV (KMG-IV): sequencing the most valuable type-strain genomes for metagenomic binning, comparative biology and taxonomic classification.</title>
        <authorList>
            <person name="Goeker M."/>
        </authorList>
    </citation>
    <scope>NUCLEOTIDE SEQUENCE [LARGE SCALE GENOMIC DNA]</scope>
    <source>
        <strain evidence="1">DSM 21204</strain>
    </source>
</reference>
<comment type="caution">
    <text evidence="1">The sequence shown here is derived from an EMBL/GenBank/DDBJ whole genome shotgun (WGS) entry which is preliminary data.</text>
</comment>
<sequence>MSQTLKWNLQPLLLKQAQLDHYIHTKKALNYQQTFVERLLALVVELNELANETKCFKYWSANKQINVDHILEEYVDGLHFLLSLMLYYELDPELTIAPTPKSDDQVLSQVFLELNQTFWQTAQKNTFLTWFTKYLTLAFQLGFDQVQVETIYQKKWAINLARQDNGY</sequence>
<dbReference type="EMBL" id="JAUSWO010000001">
    <property type="protein sequence ID" value="MDQ0514139.1"/>
    <property type="molecule type" value="Genomic_DNA"/>
</dbReference>
<dbReference type="RefSeq" id="WP_256547172.1">
    <property type="nucleotide sequence ID" value="NZ_CP101809.1"/>
</dbReference>
<dbReference type="PIRSF" id="PIRSF030140">
    <property type="entry name" value="UCP030140"/>
    <property type="match status" value="1"/>
</dbReference>
<dbReference type="InterPro" id="IPR014871">
    <property type="entry name" value="dUTPase/dCTP_pyrophosphatase"/>
</dbReference>
<evidence type="ECO:0000313" key="1">
    <source>
        <dbReference type="EMBL" id="MDQ0514139.1"/>
    </source>
</evidence>
<dbReference type="InterPro" id="IPR016947">
    <property type="entry name" value="UCP030140"/>
</dbReference>
<dbReference type="Gene3D" id="1.10.4010.10">
    <property type="entry name" value="Type II deoxyuridine triphosphatase"/>
    <property type="match status" value="1"/>
</dbReference>